<dbReference type="GO" id="GO:0008270">
    <property type="term" value="F:zinc ion binding"/>
    <property type="evidence" value="ECO:0007669"/>
    <property type="project" value="UniProtKB-UniRule"/>
</dbReference>
<dbReference type="GO" id="GO:0070180">
    <property type="term" value="F:large ribosomal subunit rRNA binding"/>
    <property type="evidence" value="ECO:0007669"/>
    <property type="project" value="UniProtKB-UniRule"/>
</dbReference>
<evidence type="ECO:0000313" key="6">
    <source>
        <dbReference type="EMBL" id="GGT91183.1"/>
    </source>
</evidence>
<dbReference type="Proteomes" id="UP000616143">
    <property type="component" value="Unassembled WGS sequence"/>
</dbReference>
<comment type="caution">
    <text evidence="4">Lacks conserved residue(s) required for the propagation of feature annotation.</text>
</comment>
<reference evidence="6" key="4">
    <citation type="submission" date="2020-09" db="EMBL/GenBank/DDBJ databases">
        <authorList>
            <person name="Sun Q."/>
            <person name="Ohkuma M."/>
        </authorList>
    </citation>
    <scope>NUCLEOTIDE SEQUENCE</scope>
    <source>
        <strain evidence="6">JCM 31740</strain>
    </source>
</reference>
<organism evidence="5 7">
    <name type="scientific">Sulfodiicoccus acidiphilus</name>
    <dbReference type="NCBI Taxonomy" id="1670455"/>
    <lineage>
        <taxon>Archaea</taxon>
        <taxon>Thermoproteota</taxon>
        <taxon>Thermoprotei</taxon>
        <taxon>Sulfolobales</taxon>
        <taxon>Sulfolobaceae</taxon>
        <taxon>Sulfodiicoccus</taxon>
    </lineage>
</organism>
<reference evidence="7" key="2">
    <citation type="submission" date="2018-04" db="EMBL/GenBank/DDBJ databases">
        <title>Complete genome sequence of Sulfodiicoccus acidiphilus strain HS-1.</title>
        <authorList>
            <person name="Sakai H.D."/>
            <person name="Kurosawa N."/>
        </authorList>
    </citation>
    <scope>NUCLEOTIDE SEQUENCE [LARGE SCALE GENOMIC DNA]</scope>
    <source>
        <strain evidence="7">HS-1</strain>
    </source>
</reference>
<feature type="binding site" evidence="4">
    <location>
        <position position="36"/>
    </location>
    <ligand>
        <name>Zn(2+)</name>
        <dbReference type="ChEBI" id="CHEBI:29105"/>
    </ligand>
</feature>
<sequence length="70" mass="8200">MTKQTGIAGRFGPRYGSSLRKKWKEIMERRYDEHVCPFCRTTGSVRRVASGIWYCRKCETKWAGYAYTPS</sequence>
<feature type="binding site" evidence="4">
    <location>
        <position position="55"/>
    </location>
    <ligand>
        <name>Zn(2+)</name>
        <dbReference type="ChEBI" id="CHEBI:29105"/>
    </ligand>
</feature>
<dbReference type="GO" id="GO:0005840">
    <property type="term" value="C:ribosome"/>
    <property type="evidence" value="ECO:0007669"/>
    <property type="project" value="UniProtKB-KW"/>
</dbReference>
<comment type="subunit">
    <text evidence="4">Part of the 50S ribosomal subunit.</text>
</comment>
<keyword evidence="3 4" id="KW-0687">Ribonucleoprotein</keyword>
<reference evidence="5" key="3">
    <citation type="journal article" date="2019" name="BMC Res. Notes">
        <title>Complete genome sequence of the Sulfodiicoccus acidiphilus strain HS-1T, the first crenarchaeon that lacks polB3, isolated from an acidic hot spring in Ohwaku-dani, Hakone, Japan.</title>
        <authorList>
            <person name="Sakai H.D."/>
            <person name="Kurosawa N."/>
        </authorList>
    </citation>
    <scope>NUCLEOTIDE SEQUENCE</scope>
    <source>
        <strain evidence="5">HS-1</strain>
    </source>
</reference>
<proteinExistence type="inferred from homology"/>
<dbReference type="PANTHER" id="PTHR48129:SF1">
    <property type="entry name" value="LARGE RIBOSOMAL SUBUNIT PROTEIN EL43"/>
    <property type="match status" value="1"/>
</dbReference>
<dbReference type="GeneID" id="38665770"/>
<dbReference type="EMBL" id="BMQS01000005">
    <property type="protein sequence ID" value="GGT91183.1"/>
    <property type="molecule type" value="Genomic_DNA"/>
</dbReference>
<dbReference type="PANTHER" id="PTHR48129">
    <property type="entry name" value="60S RIBOSOMAL PROTEIN L37A"/>
    <property type="match status" value="1"/>
</dbReference>
<evidence type="ECO:0000256" key="3">
    <source>
        <dbReference type="ARBA" id="ARBA00023274"/>
    </source>
</evidence>
<keyword evidence="1 4" id="KW-0694">RNA-binding</keyword>
<feature type="binding site" evidence="4">
    <location>
        <position position="39"/>
    </location>
    <ligand>
        <name>Zn(2+)</name>
        <dbReference type="ChEBI" id="CHEBI:29105"/>
    </ligand>
</feature>
<dbReference type="GO" id="GO:0006412">
    <property type="term" value="P:translation"/>
    <property type="evidence" value="ECO:0007669"/>
    <property type="project" value="UniProtKB-UniRule"/>
</dbReference>
<dbReference type="GO" id="GO:0003735">
    <property type="term" value="F:structural constituent of ribosome"/>
    <property type="evidence" value="ECO:0007669"/>
    <property type="project" value="InterPro"/>
</dbReference>
<evidence type="ECO:0000256" key="4">
    <source>
        <dbReference type="HAMAP-Rule" id="MF_00327"/>
    </source>
</evidence>
<dbReference type="SUPFAM" id="SSF57829">
    <property type="entry name" value="Zn-binding ribosomal proteins"/>
    <property type="match status" value="1"/>
</dbReference>
<dbReference type="InterPro" id="IPR002674">
    <property type="entry name" value="Ribosomal_eL43"/>
</dbReference>
<keyword evidence="4" id="KW-0699">rRNA-binding</keyword>
<dbReference type="HAMAP" id="MF_00327">
    <property type="entry name" value="Ribosomal_eL43"/>
    <property type="match status" value="1"/>
</dbReference>
<dbReference type="Proteomes" id="UP000276741">
    <property type="component" value="Chromosome"/>
</dbReference>
<keyword evidence="2 4" id="KW-0689">Ribosomal protein</keyword>
<accession>A0A348B130</accession>
<dbReference type="Pfam" id="PF01780">
    <property type="entry name" value="Ribosomal_L37ae"/>
    <property type="match status" value="1"/>
</dbReference>
<comment type="function">
    <text evidence="4">Binds to the 23S rRNA.</text>
</comment>
<dbReference type="AlphaFoldDB" id="A0A348B130"/>
<dbReference type="EMBL" id="AP018553">
    <property type="protein sequence ID" value="BBD71882.1"/>
    <property type="molecule type" value="Genomic_DNA"/>
</dbReference>
<dbReference type="KEGG" id="sacd:HS1genome_0271"/>
<reference evidence="6" key="1">
    <citation type="journal article" date="2014" name="Int. J. Syst. Evol. Microbiol.">
        <title>Complete genome sequence of Corynebacterium casei LMG S-19264T (=DSM 44701T), isolated from a smear-ripened cheese.</title>
        <authorList>
            <consortium name="US DOE Joint Genome Institute (JGI-PGF)"/>
            <person name="Walter F."/>
            <person name="Albersmeier A."/>
            <person name="Kalinowski J."/>
            <person name="Ruckert C."/>
        </authorList>
    </citation>
    <scope>NUCLEOTIDE SEQUENCE</scope>
    <source>
        <strain evidence="6">JCM 31740</strain>
    </source>
</reference>
<evidence type="ECO:0000256" key="2">
    <source>
        <dbReference type="ARBA" id="ARBA00022980"/>
    </source>
</evidence>
<dbReference type="InterPro" id="IPR011332">
    <property type="entry name" value="Ribosomal_zn-bd"/>
</dbReference>
<dbReference type="NCBIfam" id="NF003058">
    <property type="entry name" value="PRK03976.1"/>
    <property type="match status" value="1"/>
</dbReference>
<evidence type="ECO:0000256" key="1">
    <source>
        <dbReference type="ARBA" id="ARBA00022884"/>
    </source>
</evidence>
<gene>
    <name evidence="4" type="primary">rpl37ae</name>
    <name evidence="6" type="ORF">GCM10007116_06120</name>
    <name evidence="5" type="ORF">HS1genome_0271</name>
</gene>
<protein>
    <recommendedName>
        <fullName evidence="4">Large ribosomal subunit protein eL43</fullName>
    </recommendedName>
</protein>
<dbReference type="Gene3D" id="2.20.25.30">
    <property type="match status" value="1"/>
</dbReference>
<evidence type="ECO:0000313" key="7">
    <source>
        <dbReference type="Proteomes" id="UP000276741"/>
    </source>
</evidence>
<evidence type="ECO:0000313" key="5">
    <source>
        <dbReference type="EMBL" id="BBD71882.1"/>
    </source>
</evidence>
<dbReference type="OrthoDB" id="372011at2157"/>
<name>A0A348B130_9CREN</name>
<dbReference type="GO" id="GO:1990904">
    <property type="term" value="C:ribonucleoprotein complex"/>
    <property type="evidence" value="ECO:0007669"/>
    <property type="project" value="UniProtKB-KW"/>
</dbReference>
<feature type="binding site" evidence="4">
    <location>
        <position position="58"/>
    </location>
    <ligand>
        <name>Zn(2+)</name>
        <dbReference type="ChEBI" id="CHEBI:29105"/>
    </ligand>
</feature>
<dbReference type="RefSeq" id="WP_126449190.1">
    <property type="nucleotide sequence ID" value="NZ_AP018553.1"/>
</dbReference>
<keyword evidence="7" id="KW-1185">Reference proteome</keyword>
<comment type="similarity">
    <text evidence="4">Belongs to the eukaryotic ribosomal protein eL43 family. Putative zinc-binding subfamily.</text>
</comment>
<dbReference type="InterPro" id="IPR050522">
    <property type="entry name" value="Ribosomal_protein_eL43"/>
</dbReference>
<dbReference type="InterPro" id="IPR011331">
    <property type="entry name" value="Ribosomal_eL37/eL43"/>
</dbReference>